<dbReference type="PANTHER" id="PTHR43352">
    <property type="entry name" value="ACETYL-COA SYNTHETASE"/>
    <property type="match status" value="1"/>
</dbReference>
<dbReference type="InterPro" id="IPR045851">
    <property type="entry name" value="AMP-bd_C_sf"/>
</dbReference>
<sequence length="138" mass="15174">YEGGWESLGDMGWLDEDGYLYLADRDTDMLLVGGANVYPAEVEAAISEHPSVLSCAVVGLPDDDLGQRPHAVVQTDPAADLTIEDLRAFVEQRLVRYKVPRSFRFVTEALRDDAGKLRRGAVRRQEIAIAAETEGEPA</sequence>
<dbReference type="AlphaFoldDB" id="A0A6L3W5M8"/>
<dbReference type="RefSeq" id="WP_225991507.1">
    <property type="nucleotide sequence ID" value="NZ_WBMR01000018.1"/>
</dbReference>
<dbReference type="Gene3D" id="3.30.300.30">
    <property type="match status" value="1"/>
</dbReference>
<comment type="caution">
    <text evidence="3">The sequence shown here is derived from an EMBL/GenBank/DDBJ whole genome shotgun (WGS) entry which is preliminary data.</text>
</comment>
<proteinExistence type="predicted"/>
<dbReference type="Proteomes" id="UP000483004">
    <property type="component" value="Unassembled WGS sequence"/>
</dbReference>
<reference evidence="3 4" key="1">
    <citation type="submission" date="2019-09" db="EMBL/GenBank/DDBJ databases">
        <title>Actinomadura physcomitrii sp. nov., a novel actinomycete isolated from moss [Physcomitrium sphaericum (Ludw) Fuernr].</title>
        <authorList>
            <person name="Liu C."/>
            <person name="Zhuang X."/>
        </authorList>
    </citation>
    <scope>NUCLEOTIDE SEQUENCE [LARGE SCALE GENOMIC DNA]</scope>
    <source>
        <strain evidence="3 4">CYP1-1B</strain>
    </source>
</reference>
<feature type="non-terminal residue" evidence="3">
    <location>
        <position position="1"/>
    </location>
</feature>
<dbReference type="GO" id="GO:0016878">
    <property type="term" value="F:acid-thiol ligase activity"/>
    <property type="evidence" value="ECO:0007669"/>
    <property type="project" value="TreeGrafter"/>
</dbReference>
<protein>
    <recommendedName>
        <fullName evidence="2">AMP-binding enzyme C-terminal domain-containing protein</fullName>
    </recommendedName>
</protein>
<dbReference type="InterPro" id="IPR025110">
    <property type="entry name" value="AMP-bd_C"/>
</dbReference>
<evidence type="ECO:0000256" key="1">
    <source>
        <dbReference type="ARBA" id="ARBA00022598"/>
    </source>
</evidence>
<dbReference type="PANTHER" id="PTHR43352:SF1">
    <property type="entry name" value="ANTHRANILATE--COA LIGASE"/>
    <property type="match status" value="1"/>
</dbReference>
<keyword evidence="4" id="KW-1185">Reference proteome</keyword>
<evidence type="ECO:0000313" key="3">
    <source>
        <dbReference type="EMBL" id="KAB2384880.1"/>
    </source>
</evidence>
<feature type="domain" description="AMP-binding enzyme C-terminal" evidence="2">
    <location>
        <begin position="41"/>
        <end position="110"/>
    </location>
</feature>
<evidence type="ECO:0000259" key="2">
    <source>
        <dbReference type="Pfam" id="PF13193"/>
    </source>
</evidence>
<name>A0A6L3W5M8_9ACTN</name>
<dbReference type="GO" id="GO:0044550">
    <property type="term" value="P:secondary metabolite biosynthetic process"/>
    <property type="evidence" value="ECO:0007669"/>
    <property type="project" value="TreeGrafter"/>
</dbReference>
<evidence type="ECO:0000313" key="4">
    <source>
        <dbReference type="Proteomes" id="UP000483004"/>
    </source>
</evidence>
<keyword evidence="1" id="KW-0436">Ligase</keyword>
<dbReference type="Pfam" id="PF13193">
    <property type="entry name" value="AMP-binding_C"/>
    <property type="match status" value="1"/>
</dbReference>
<dbReference type="EMBL" id="WBMR01000018">
    <property type="protein sequence ID" value="KAB2384880.1"/>
    <property type="molecule type" value="Genomic_DNA"/>
</dbReference>
<accession>A0A6L3W5M8</accession>
<gene>
    <name evidence="3" type="ORF">F9B16_09670</name>
</gene>
<dbReference type="SUPFAM" id="SSF56801">
    <property type="entry name" value="Acetyl-CoA synthetase-like"/>
    <property type="match status" value="1"/>
</dbReference>
<organism evidence="3 4">
    <name type="scientific">Actinomadura montaniterrae</name>
    <dbReference type="NCBI Taxonomy" id="1803903"/>
    <lineage>
        <taxon>Bacteria</taxon>
        <taxon>Bacillati</taxon>
        <taxon>Actinomycetota</taxon>
        <taxon>Actinomycetes</taxon>
        <taxon>Streptosporangiales</taxon>
        <taxon>Thermomonosporaceae</taxon>
        <taxon>Actinomadura</taxon>
    </lineage>
</organism>